<dbReference type="InterPro" id="IPR005467">
    <property type="entry name" value="His_kinase_dom"/>
</dbReference>
<dbReference type="PROSITE" id="PS50110">
    <property type="entry name" value="RESPONSE_REGULATORY"/>
    <property type="match status" value="1"/>
</dbReference>
<comment type="caution">
    <text evidence="30">The sequence shown here is derived from an EMBL/GenBank/DDBJ whole genome shotgun (WGS) entry which is preliminary data.</text>
</comment>
<feature type="compositionally biased region" description="Basic residues" evidence="25">
    <location>
        <begin position="1156"/>
        <end position="1169"/>
    </location>
</feature>
<dbReference type="InterPro" id="IPR003018">
    <property type="entry name" value="GAF"/>
</dbReference>
<evidence type="ECO:0000256" key="1">
    <source>
        <dbReference type="ARBA" id="ARBA00001935"/>
    </source>
</evidence>
<dbReference type="InterPro" id="IPR003661">
    <property type="entry name" value="HisK_dim/P_dom"/>
</dbReference>
<evidence type="ECO:0008006" key="32">
    <source>
        <dbReference type="Google" id="ProtNLM"/>
    </source>
</evidence>
<organism evidence="30 31">
    <name type="scientific">Anisodus acutangulus</name>
    <dbReference type="NCBI Taxonomy" id="402998"/>
    <lineage>
        <taxon>Eukaryota</taxon>
        <taxon>Viridiplantae</taxon>
        <taxon>Streptophyta</taxon>
        <taxon>Embryophyta</taxon>
        <taxon>Tracheophyta</taxon>
        <taxon>Spermatophyta</taxon>
        <taxon>Magnoliopsida</taxon>
        <taxon>eudicotyledons</taxon>
        <taxon>Gunneridae</taxon>
        <taxon>Pentapetalae</taxon>
        <taxon>asterids</taxon>
        <taxon>lamiids</taxon>
        <taxon>Solanales</taxon>
        <taxon>Solanaceae</taxon>
        <taxon>Solanoideae</taxon>
        <taxon>Hyoscyameae</taxon>
        <taxon>Anisodus</taxon>
    </lineage>
</organism>
<dbReference type="Pfam" id="PF00072">
    <property type="entry name" value="Response_reg"/>
    <property type="match status" value="1"/>
</dbReference>
<dbReference type="SUPFAM" id="SSF55781">
    <property type="entry name" value="GAF domain-like"/>
    <property type="match status" value="1"/>
</dbReference>
<keyword evidence="4" id="KW-1017">Isopeptide bond</keyword>
<keyword evidence="15 26" id="KW-1133">Transmembrane helix</keyword>
<feature type="region of interest" description="Disordered" evidence="25">
    <location>
        <begin position="1204"/>
        <end position="1226"/>
    </location>
</feature>
<evidence type="ECO:0000313" key="31">
    <source>
        <dbReference type="Proteomes" id="UP001152561"/>
    </source>
</evidence>
<evidence type="ECO:0000256" key="3">
    <source>
        <dbReference type="ARBA" id="ARBA00009842"/>
    </source>
</evidence>
<evidence type="ECO:0000256" key="10">
    <source>
        <dbReference type="ARBA" id="ARBA00022745"/>
    </source>
</evidence>
<feature type="transmembrane region" description="Helical" evidence="26">
    <location>
        <begin position="52"/>
        <end position="69"/>
    </location>
</feature>
<dbReference type="GO" id="GO:0004674">
    <property type="term" value="F:protein serine/threonine kinase activity"/>
    <property type="evidence" value="ECO:0007669"/>
    <property type="project" value="UniProtKB-ARBA"/>
</dbReference>
<dbReference type="Gene3D" id="3.30.565.10">
    <property type="entry name" value="Histidine kinase-like ATPase, C-terminal domain"/>
    <property type="match status" value="1"/>
</dbReference>
<keyword evidence="14" id="KW-0832">Ubl conjugation</keyword>
<evidence type="ECO:0000256" key="26">
    <source>
        <dbReference type="SAM" id="Phobius"/>
    </source>
</evidence>
<keyword evidence="6" id="KW-0808">Transferase</keyword>
<name>A0A9Q1RE07_9SOLA</name>
<evidence type="ECO:0000256" key="21">
    <source>
        <dbReference type="ARBA" id="ARBA00056860"/>
    </source>
</evidence>
<dbReference type="PROSITE" id="PS00636">
    <property type="entry name" value="DNAJ_1"/>
    <property type="match status" value="1"/>
</dbReference>
<evidence type="ECO:0000256" key="2">
    <source>
        <dbReference type="ARBA" id="ARBA00004477"/>
    </source>
</evidence>
<dbReference type="CDD" id="cd19933">
    <property type="entry name" value="REC_ETR-like"/>
    <property type="match status" value="1"/>
</dbReference>
<comment type="cofactor">
    <cofactor evidence="1">
        <name>Cu cation</name>
        <dbReference type="ChEBI" id="CHEBI:23378"/>
    </cofactor>
</comment>
<feature type="compositionally biased region" description="Polar residues" evidence="25">
    <location>
        <begin position="887"/>
        <end position="902"/>
    </location>
</feature>
<gene>
    <name evidence="30" type="ORF">K7X08_021606</name>
</gene>
<keyword evidence="10" id="KW-0936">Ethylene signaling pathway</keyword>
<evidence type="ECO:0000256" key="24">
    <source>
        <dbReference type="SAM" id="Coils"/>
    </source>
</evidence>
<evidence type="ECO:0000313" key="30">
    <source>
        <dbReference type="EMBL" id="KAJ8551591.1"/>
    </source>
</evidence>
<evidence type="ECO:0000256" key="13">
    <source>
        <dbReference type="ARBA" id="ARBA00022840"/>
    </source>
</evidence>
<evidence type="ECO:0000256" key="25">
    <source>
        <dbReference type="SAM" id="MobiDB-lite"/>
    </source>
</evidence>
<dbReference type="InterPro" id="IPR001789">
    <property type="entry name" value="Sig_transdc_resp-reg_receiver"/>
</dbReference>
<comment type="similarity">
    <text evidence="3">Belongs to the ethylene receptor family.</text>
</comment>
<keyword evidence="20" id="KW-0675">Receptor</keyword>
<dbReference type="PROSITE" id="PS50109">
    <property type="entry name" value="HIS_KIN"/>
    <property type="match status" value="1"/>
</dbReference>
<keyword evidence="8" id="KW-0479">Metal-binding</keyword>
<dbReference type="InterPro" id="IPR056988">
    <property type="entry name" value="Zn_ribbon_pln"/>
</dbReference>
<evidence type="ECO:0000256" key="9">
    <source>
        <dbReference type="ARBA" id="ARBA00022741"/>
    </source>
</evidence>
<feature type="coiled-coil region" evidence="24">
    <location>
        <begin position="340"/>
        <end position="367"/>
    </location>
</feature>
<evidence type="ECO:0000256" key="11">
    <source>
        <dbReference type="ARBA" id="ARBA00022777"/>
    </source>
</evidence>
<evidence type="ECO:0000256" key="14">
    <source>
        <dbReference type="ARBA" id="ARBA00022843"/>
    </source>
</evidence>
<feature type="region of interest" description="Disordered" evidence="25">
    <location>
        <begin position="1098"/>
        <end position="1125"/>
    </location>
</feature>
<dbReference type="InterPro" id="IPR018253">
    <property type="entry name" value="DnaJ_domain_CS"/>
</dbReference>
<comment type="function">
    <text evidence="21">Ethylene receptor related to bacterial two-component regulators. Acts as a redundant negative regulator of ethylene signaling.</text>
</comment>
<dbReference type="OrthoDB" id="60033at2759"/>
<dbReference type="SMART" id="SM00065">
    <property type="entry name" value="GAF"/>
    <property type="match status" value="1"/>
</dbReference>
<evidence type="ECO:0000256" key="5">
    <source>
        <dbReference type="ARBA" id="ARBA00022553"/>
    </source>
</evidence>
<dbReference type="GO" id="GO:0010105">
    <property type="term" value="P:negative regulation of ethylene-activated signaling pathway"/>
    <property type="evidence" value="ECO:0007669"/>
    <property type="project" value="UniProtKB-ARBA"/>
</dbReference>
<dbReference type="SUPFAM" id="SSF47384">
    <property type="entry name" value="Homodimeric domain of signal transducing histidine kinase"/>
    <property type="match status" value="1"/>
</dbReference>
<dbReference type="FunFam" id="3.40.50.2300:FF:000240">
    <property type="entry name" value="Ethylene receptor"/>
    <property type="match status" value="1"/>
</dbReference>
<protein>
    <recommendedName>
        <fullName evidence="32">Ethylene receptor</fullName>
    </recommendedName>
</protein>
<keyword evidence="16" id="KW-0186">Copper</keyword>
<dbReference type="SUPFAM" id="SSF55874">
    <property type="entry name" value="ATPase domain of HSP90 chaperone/DNA topoisomerase II/histidine kinase"/>
    <property type="match status" value="1"/>
</dbReference>
<evidence type="ECO:0000259" key="28">
    <source>
        <dbReference type="PROSITE" id="PS50109"/>
    </source>
</evidence>
<evidence type="ECO:0000256" key="7">
    <source>
        <dbReference type="ARBA" id="ARBA00022692"/>
    </source>
</evidence>
<dbReference type="Pfam" id="PF23551">
    <property type="entry name" value="Zn_ribbon_20"/>
    <property type="match status" value="1"/>
</dbReference>
<feature type="region of interest" description="Disordered" evidence="25">
    <location>
        <begin position="925"/>
        <end position="972"/>
    </location>
</feature>
<feature type="transmembrane region" description="Helical" evidence="26">
    <location>
        <begin position="116"/>
        <end position="139"/>
    </location>
</feature>
<evidence type="ECO:0000256" key="27">
    <source>
        <dbReference type="SAM" id="SignalP"/>
    </source>
</evidence>
<evidence type="ECO:0000256" key="4">
    <source>
        <dbReference type="ARBA" id="ARBA00022499"/>
    </source>
</evidence>
<keyword evidence="27" id="KW-0732">Signal</keyword>
<evidence type="ECO:0000256" key="16">
    <source>
        <dbReference type="ARBA" id="ARBA00023008"/>
    </source>
</evidence>
<accession>A0A9Q1RE07</accession>
<evidence type="ECO:0000256" key="6">
    <source>
        <dbReference type="ARBA" id="ARBA00022679"/>
    </source>
</evidence>
<keyword evidence="18 26" id="KW-0472">Membrane</keyword>
<keyword evidence="5 23" id="KW-0597">Phosphoprotein</keyword>
<feature type="compositionally biased region" description="Polar residues" evidence="25">
    <location>
        <begin position="864"/>
        <end position="874"/>
    </location>
</feature>
<evidence type="ECO:0000256" key="22">
    <source>
        <dbReference type="ARBA" id="ARBA00062048"/>
    </source>
</evidence>
<dbReference type="InterPro" id="IPR058544">
    <property type="entry name" value="ETR1_N"/>
</dbReference>
<dbReference type="FunFam" id="1.10.287.130:FF:000087">
    <property type="entry name" value="Ethylene receptor 4"/>
    <property type="match status" value="1"/>
</dbReference>
<dbReference type="Gene3D" id="3.40.50.2300">
    <property type="match status" value="1"/>
</dbReference>
<dbReference type="InterPro" id="IPR036097">
    <property type="entry name" value="HisK_dim/P_sf"/>
</dbReference>
<dbReference type="PANTHER" id="PTHR24423">
    <property type="entry name" value="TWO-COMPONENT SENSOR HISTIDINE KINASE"/>
    <property type="match status" value="1"/>
</dbReference>
<evidence type="ECO:0000256" key="19">
    <source>
        <dbReference type="ARBA" id="ARBA00023157"/>
    </source>
</evidence>
<dbReference type="SUPFAM" id="SSF52172">
    <property type="entry name" value="CheY-like"/>
    <property type="match status" value="1"/>
</dbReference>
<evidence type="ECO:0000256" key="8">
    <source>
        <dbReference type="ARBA" id="ARBA00022723"/>
    </source>
</evidence>
<dbReference type="InterPro" id="IPR029016">
    <property type="entry name" value="GAF-like_dom_sf"/>
</dbReference>
<feature type="transmembrane region" description="Helical" evidence="26">
    <location>
        <begin position="76"/>
        <end position="96"/>
    </location>
</feature>
<dbReference type="InterPro" id="IPR011006">
    <property type="entry name" value="CheY-like_superfamily"/>
</dbReference>
<dbReference type="Proteomes" id="UP001152561">
    <property type="component" value="Unassembled WGS sequence"/>
</dbReference>
<feature type="region of interest" description="Disordered" evidence="25">
    <location>
        <begin position="861"/>
        <end position="902"/>
    </location>
</feature>
<comment type="subunit">
    <text evidence="22">Heteromer with ETR1. Binds to MRF3/ECIP1.</text>
</comment>
<feature type="signal peptide" evidence="27">
    <location>
        <begin position="1"/>
        <end position="23"/>
    </location>
</feature>
<feature type="compositionally biased region" description="Polar residues" evidence="25">
    <location>
        <begin position="1098"/>
        <end position="1121"/>
    </location>
</feature>
<dbReference type="CDD" id="cd16938">
    <property type="entry name" value="HATPase_ETR2_ERS2-EIN4-like"/>
    <property type="match status" value="1"/>
</dbReference>
<evidence type="ECO:0000256" key="15">
    <source>
        <dbReference type="ARBA" id="ARBA00022989"/>
    </source>
</evidence>
<evidence type="ECO:0000256" key="20">
    <source>
        <dbReference type="ARBA" id="ARBA00023170"/>
    </source>
</evidence>
<proteinExistence type="inferred from homology"/>
<keyword evidence="24" id="KW-0175">Coiled coil</keyword>
<evidence type="ECO:0000256" key="12">
    <source>
        <dbReference type="ARBA" id="ARBA00022824"/>
    </source>
</evidence>
<keyword evidence="13" id="KW-0067">ATP-binding</keyword>
<dbReference type="SMART" id="SM00448">
    <property type="entry name" value="REC"/>
    <property type="match status" value="1"/>
</dbReference>
<keyword evidence="31" id="KW-1185">Reference proteome</keyword>
<dbReference type="Pfam" id="PF25487">
    <property type="entry name" value="ETR1_N"/>
    <property type="match status" value="1"/>
</dbReference>
<keyword evidence="7 26" id="KW-0812">Transmembrane</keyword>
<evidence type="ECO:0000259" key="29">
    <source>
        <dbReference type="PROSITE" id="PS50110"/>
    </source>
</evidence>
<evidence type="ECO:0000256" key="17">
    <source>
        <dbReference type="ARBA" id="ARBA00023012"/>
    </source>
</evidence>
<comment type="subcellular location">
    <subcellularLocation>
        <location evidence="2">Endoplasmic reticulum membrane</location>
        <topology evidence="2">Multi-pass membrane protein</topology>
    </subcellularLocation>
</comment>
<keyword evidence="11" id="KW-0418">Kinase</keyword>
<dbReference type="GO" id="GO:0000155">
    <property type="term" value="F:phosphorelay sensor kinase activity"/>
    <property type="evidence" value="ECO:0007669"/>
    <property type="project" value="InterPro"/>
</dbReference>
<dbReference type="Gene3D" id="3.30.450.40">
    <property type="match status" value="1"/>
</dbReference>
<dbReference type="CDD" id="cd00082">
    <property type="entry name" value="HisKA"/>
    <property type="match status" value="1"/>
</dbReference>
<feature type="region of interest" description="Disordered" evidence="25">
    <location>
        <begin position="1148"/>
        <end position="1191"/>
    </location>
</feature>
<dbReference type="InterPro" id="IPR036890">
    <property type="entry name" value="HATPase_C_sf"/>
</dbReference>
<dbReference type="GO" id="GO:0005524">
    <property type="term" value="F:ATP binding"/>
    <property type="evidence" value="ECO:0007669"/>
    <property type="project" value="UniProtKB-KW"/>
</dbReference>
<keyword evidence="12" id="KW-0256">Endoplasmic reticulum</keyword>
<feature type="domain" description="Histidine kinase" evidence="28">
    <location>
        <begin position="377"/>
        <end position="615"/>
    </location>
</feature>
<keyword evidence="19" id="KW-1015">Disulfide bond</keyword>
<keyword evidence="17" id="KW-0902">Two-component regulatory system</keyword>
<dbReference type="Gene3D" id="1.10.287.130">
    <property type="match status" value="1"/>
</dbReference>
<feature type="compositionally biased region" description="Polar residues" evidence="25">
    <location>
        <begin position="1212"/>
        <end position="1221"/>
    </location>
</feature>
<dbReference type="Pfam" id="PF01590">
    <property type="entry name" value="GAF"/>
    <property type="match status" value="1"/>
</dbReference>
<dbReference type="GO" id="GO:0046872">
    <property type="term" value="F:metal ion binding"/>
    <property type="evidence" value="ECO:0007669"/>
    <property type="project" value="UniProtKB-KW"/>
</dbReference>
<feature type="modified residue" description="4-aspartylphosphate" evidence="23">
    <location>
        <position position="692"/>
    </location>
</feature>
<reference evidence="31" key="1">
    <citation type="journal article" date="2023" name="Proc. Natl. Acad. Sci. U.S.A.">
        <title>Genomic and structural basis for evolution of tropane alkaloid biosynthesis.</title>
        <authorList>
            <person name="Wanga Y.-J."/>
            <person name="Taina T."/>
            <person name="Yua J.-Y."/>
            <person name="Lia J."/>
            <person name="Xua B."/>
            <person name="Chenc J."/>
            <person name="D'Auriad J.C."/>
            <person name="Huanga J.-P."/>
            <person name="Huanga S.-X."/>
        </authorList>
    </citation>
    <scope>NUCLEOTIDE SEQUENCE [LARGE SCALE GENOMIC DNA]</scope>
    <source>
        <strain evidence="31">cv. KIB-2019</strain>
    </source>
</reference>
<dbReference type="Pfam" id="PF00512">
    <property type="entry name" value="HisKA"/>
    <property type="match status" value="1"/>
</dbReference>
<dbReference type="GO" id="GO:0005789">
    <property type="term" value="C:endoplasmic reticulum membrane"/>
    <property type="evidence" value="ECO:0007669"/>
    <property type="project" value="UniProtKB-SubCell"/>
</dbReference>
<feature type="chain" id="PRO_5040475106" description="Ethylene receptor" evidence="27">
    <location>
        <begin position="24"/>
        <end position="1298"/>
    </location>
</feature>
<feature type="domain" description="Response regulatory" evidence="29">
    <location>
        <begin position="641"/>
        <end position="758"/>
    </location>
</feature>
<dbReference type="PANTHER" id="PTHR24423:SF629">
    <property type="entry name" value="PROTEIN EIN4"/>
    <property type="match status" value="1"/>
</dbReference>
<keyword evidence="9" id="KW-0547">Nucleotide-binding</keyword>
<evidence type="ECO:0000256" key="23">
    <source>
        <dbReference type="PROSITE-ProRule" id="PRU00169"/>
    </source>
</evidence>
<evidence type="ECO:0000256" key="18">
    <source>
        <dbReference type="ARBA" id="ARBA00023136"/>
    </source>
</evidence>
<dbReference type="GO" id="GO:0038199">
    <property type="term" value="F:ethylene receptor activity"/>
    <property type="evidence" value="ECO:0007669"/>
    <property type="project" value="TreeGrafter"/>
</dbReference>
<sequence length="1298" mass="143425">MLAMLRLLFLGLLMSLVIISVSANDSEFFNCCDEDGYWSINTILECQKVSDFFIAVAYFSIPLELLYFISCSNLPFKWVLVQFIAFIVLCGLTHLLNGWTYNPHPSFQLILSLTVAKILTALVSCATAITLLTLIPLLLKIKVRELFLAQNVLELDQEVGMMKKQTEASMHVRMLTQEIRKSLDKHTILYTTLVELSKTLKLQNCAVWMPNESRSQMNLTHELSPSSAAESRRLLPINDPDVLEITKNKGVRILRQDSVLAASSSGGGSGEPCAVAAIRMPLLRVSDFKGGTPELVDTRYAVLVLVLSSADDRVWSYNEMEIVEVVADQVAVALSHATVLEESQTMREKLEMRNRVLQQAKENAMKASQARTSFQKVMNNGMRRPMHSILGLLSIFQDEKASSDQKIIVDTMVKTSTVLSTLINDAMEISAKDDGRFPVEMRPFQLHLLVRQASCLVKCLCVYKGFGFSTDVPTSLPNQVMGDEKRTFQVLLHMVGHLLNVSIGKGSVIFRVVLETGADGGNEKVWGTRRPSTTDEYVSIKFEIEVSLEGSQSDSSISTIHFGGRRHNSKEVTEGLSFSMCKKLVQMIQGNIWMSSNAQGHAQGMTLILRFQKQSSFRKRMFEYRNPLEQPISSTMFRGLHVLVADDDDVNRLVTRKLLEKLGCQVTAVSTGFQCLSALGPSLTTFQVVILDLQMPEMDGFEVALRVRKFHSCSWPLIIALTASSEEVWERCLQVGMNGLIRKPVLLQGLADELQRLLQRGGGGGAEGACEAFRLIVDAFSVLSNPLRKSMYDKELGFFLNLSPVNFVQHNVYPSSNAHQVFVNMPSQGQGDNQGSHTAGVSFCRDPQAGISMPGAFLTREQETVTSVASSDIEQQPQPQQPPATFMRQQQTQQPVTTSISFSNTDEQPATFLSLNQPQPVTSVRSLYRENPNPPFGIGLSSTQGREPPVVVSAEQHGNQHPPETERNANNVVENNANKSASTSDNVKEKEGNVDASDKRIPSFWTACPYCYIMYEYSLDYTDCTLRCQNCKKAFQAVKIASPPPIIDGKEINFCCWGFMPFGLSLEDFDRNIGNDSSWSPFSPMFTCPRFGGDGGSNVNSHAVGGQSNANNLGSSHNAGGSISGGGRKHFAPRIYVDDDVFVEVSDSGEDWSRNKERRKAKNGKRKSARTGTPSKNAKKQQADKAKTVEGNNDVNLQDGLATQGGVEISHVESSNRGVTSKNRRQPGRVAKHFGNLDLNVEFSNEVEEPIIQMGRENEAGEGEDDTVEVIGFFEGLDEFLSSLPILNAVDGDKVEAS</sequence>
<dbReference type="GO" id="GO:0051740">
    <property type="term" value="F:ethylene binding"/>
    <property type="evidence" value="ECO:0007669"/>
    <property type="project" value="TreeGrafter"/>
</dbReference>
<dbReference type="EMBL" id="JAJAGQ010000010">
    <property type="protein sequence ID" value="KAJ8551591.1"/>
    <property type="molecule type" value="Genomic_DNA"/>
</dbReference>